<dbReference type="Proteomes" id="UP000053958">
    <property type="component" value="Unassembled WGS sequence"/>
</dbReference>
<protein>
    <submittedName>
        <fullName evidence="3">Uncharacterized protein</fullName>
    </submittedName>
</protein>
<evidence type="ECO:0000313" key="3">
    <source>
        <dbReference type="EMBL" id="KKA16162.1"/>
    </source>
</evidence>
<keyword evidence="2" id="KW-0472">Membrane</keyword>
<dbReference type="EMBL" id="LASV01000821">
    <property type="protein sequence ID" value="KKA16162.1"/>
    <property type="molecule type" value="Genomic_DNA"/>
</dbReference>
<evidence type="ECO:0000256" key="2">
    <source>
        <dbReference type="SAM" id="Phobius"/>
    </source>
</evidence>
<keyword evidence="2" id="KW-1133">Transmembrane helix</keyword>
<feature type="compositionally biased region" description="Basic and acidic residues" evidence="1">
    <location>
        <begin position="37"/>
        <end position="48"/>
    </location>
</feature>
<keyword evidence="4" id="KW-1185">Reference proteome</keyword>
<keyword evidence="2" id="KW-0812">Transmembrane</keyword>
<feature type="transmembrane region" description="Helical" evidence="2">
    <location>
        <begin position="6"/>
        <end position="23"/>
    </location>
</feature>
<comment type="caution">
    <text evidence="3">The sequence shown here is derived from an EMBL/GenBank/DDBJ whole genome shotgun (WGS) entry which is preliminary data.</text>
</comment>
<evidence type="ECO:0000256" key="1">
    <source>
        <dbReference type="SAM" id="MobiDB-lite"/>
    </source>
</evidence>
<feature type="compositionally biased region" description="Basic and acidic residues" evidence="1">
    <location>
        <begin position="58"/>
        <end position="69"/>
    </location>
</feature>
<accession>A0A0F4YD87</accession>
<feature type="region of interest" description="Disordered" evidence="1">
    <location>
        <begin position="25"/>
        <end position="79"/>
    </location>
</feature>
<proteinExistence type="predicted"/>
<name>A0A0F4YD87_RASE3</name>
<gene>
    <name evidence="3" type="ORF">T310_10264</name>
</gene>
<evidence type="ECO:0000313" key="4">
    <source>
        <dbReference type="Proteomes" id="UP000053958"/>
    </source>
</evidence>
<dbReference type="AlphaFoldDB" id="A0A0F4YD87"/>
<organism evidence="3 4">
    <name type="scientific">Rasamsonia emersonii (strain ATCC 16479 / CBS 393.64 / IMI 116815)</name>
    <dbReference type="NCBI Taxonomy" id="1408163"/>
    <lineage>
        <taxon>Eukaryota</taxon>
        <taxon>Fungi</taxon>
        <taxon>Dikarya</taxon>
        <taxon>Ascomycota</taxon>
        <taxon>Pezizomycotina</taxon>
        <taxon>Eurotiomycetes</taxon>
        <taxon>Eurotiomycetidae</taxon>
        <taxon>Eurotiales</taxon>
        <taxon>Trichocomaceae</taxon>
        <taxon>Rasamsonia</taxon>
    </lineage>
</organism>
<dbReference type="RefSeq" id="XP_013322774.1">
    <property type="nucleotide sequence ID" value="XM_013467320.1"/>
</dbReference>
<dbReference type="GeneID" id="25313334"/>
<reference evidence="3 4" key="1">
    <citation type="submission" date="2015-04" db="EMBL/GenBank/DDBJ databases">
        <authorList>
            <person name="Heijne W.H."/>
            <person name="Fedorova N.D."/>
            <person name="Nierman W.C."/>
            <person name="Vollebregt A.W."/>
            <person name="Zhao Z."/>
            <person name="Wu L."/>
            <person name="Kumar M."/>
            <person name="Stam H."/>
            <person name="van den Berg M.A."/>
            <person name="Pel H.J."/>
        </authorList>
    </citation>
    <scope>NUCLEOTIDE SEQUENCE [LARGE SCALE GENOMIC DNA]</scope>
    <source>
        <strain evidence="3 4">CBS 393.64</strain>
    </source>
</reference>
<sequence>MTLVFTVINTVLLSVAIMCLSLTNKKKKPSSFQLTDHSSRMTDSDFESRPSALSPRNRSRDDDNNKEENAETGNNNDSLKILSERLTMQHEMISTVLESQKAEEENRRGFEWLCERLIGMD</sequence>